<evidence type="ECO:0000259" key="2">
    <source>
        <dbReference type="PROSITE" id="PS51176"/>
    </source>
</evidence>
<evidence type="ECO:0000313" key="3">
    <source>
        <dbReference type="EMBL" id="SBW04949.1"/>
    </source>
</evidence>
<feature type="domain" description="Prephenate/arogenate dehydrogenase" evidence="2">
    <location>
        <begin position="1"/>
        <end position="260"/>
    </location>
</feature>
<name>A0A212JZR6_9BACT</name>
<dbReference type="EMBL" id="FLUM01000003">
    <property type="protein sequence ID" value="SBW04949.1"/>
    <property type="molecule type" value="Genomic_DNA"/>
</dbReference>
<dbReference type="PANTHER" id="PTHR21363">
    <property type="entry name" value="PREPHENATE DEHYDROGENASE"/>
    <property type="match status" value="1"/>
</dbReference>
<gene>
    <name evidence="3" type="ORF">KL86DYS1_30977</name>
</gene>
<dbReference type="InterPro" id="IPR036291">
    <property type="entry name" value="NAD(P)-bd_dom_sf"/>
</dbReference>
<sequence>MRILILGAGKMGSFFGDVLSFDHELAVFDVDPQKLRFIYNTVRMSDPKEIADFDPELVINAATVKYTIDAFKTVLPYISKNCIISDIASVKTGLKEFYATVEQPFASSHPMFGPTFADLRNLSTQSAIVISESSEVGKKFFLDLYKSLNLRVFEYTFEEHDETIAYSLSIPFASTLVFTSVMKHQEAPGTTFKRHMDIAKGLLSEDDYLLTEILFNPYTPAQVEGIRKELKNLLEIIEKKDSTAMLDFLTKARKNIAEKE</sequence>
<protein>
    <recommendedName>
        <fullName evidence="2">Prephenate/arogenate dehydrogenase domain-containing protein</fullName>
    </recommendedName>
</protein>
<dbReference type="GO" id="GO:0070403">
    <property type="term" value="F:NAD+ binding"/>
    <property type="evidence" value="ECO:0007669"/>
    <property type="project" value="InterPro"/>
</dbReference>
<proteinExistence type="predicted"/>
<accession>A0A212JZR6</accession>
<dbReference type="Pfam" id="PF02153">
    <property type="entry name" value="PDH_N"/>
    <property type="match status" value="1"/>
</dbReference>
<dbReference type="PROSITE" id="PS51176">
    <property type="entry name" value="PDH_ADH"/>
    <property type="match status" value="1"/>
</dbReference>
<dbReference type="SUPFAM" id="SSF48179">
    <property type="entry name" value="6-phosphogluconate dehydrogenase C-terminal domain-like"/>
    <property type="match status" value="1"/>
</dbReference>
<dbReference type="GO" id="GO:0008977">
    <property type="term" value="F:prephenate dehydrogenase (NAD+) activity"/>
    <property type="evidence" value="ECO:0007669"/>
    <property type="project" value="InterPro"/>
</dbReference>
<dbReference type="PANTHER" id="PTHR21363:SF0">
    <property type="entry name" value="PREPHENATE DEHYDROGENASE [NADP(+)]"/>
    <property type="match status" value="1"/>
</dbReference>
<dbReference type="RefSeq" id="WP_296943186.1">
    <property type="nucleotide sequence ID" value="NZ_LT599032.1"/>
</dbReference>
<dbReference type="Gene3D" id="3.40.50.720">
    <property type="entry name" value="NAD(P)-binding Rossmann-like Domain"/>
    <property type="match status" value="1"/>
</dbReference>
<dbReference type="InterPro" id="IPR008927">
    <property type="entry name" value="6-PGluconate_DH-like_C_sf"/>
</dbReference>
<dbReference type="InterPro" id="IPR046826">
    <property type="entry name" value="PDH_N"/>
</dbReference>
<dbReference type="GO" id="GO:0006571">
    <property type="term" value="P:tyrosine biosynthetic process"/>
    <property type="evidence" value="ECO:0007669"/>
    <property type="project" value="InterPro"/>
</dbReference>
<dbReference type="SUPFAM" id="SSF51735">
    <property type="entry name" value="NAD(P)-binding Rossmann-fold domains"/>
    <property type="match status" value="1"/>
</dbReference>
<dbReference type="FunFam" id="3.40.50.720:FF:000232">
    <property type="entry name" value="Prephenate dehydrogenase family protein"/>
    <property type="match status" value="1"/>
</dbReference>
<reference evidence="3" key="1">
    <citation type="submission" date="2016-04" db="EMBL/GenBank/DDBJ databases">
        <authorList>
            <person name="Evans L.H."/>
            <person name="Alamgir A."/>
            <person name="Owens N."/>
            <person name="Weber N.D."/>
            <person name="Virtaneva K."/>
            <person name="Barbian K."/>
            <person name="Babar A."/>
            <person name="Rosenke K."/>
        </authorList>
    </citation>
    <scope>NUCLEOTIDE SEQUENCE</scope>
    <source>
        <strain evidence="3">86-1</strain>
    </source>
</reference>
<dbReference type="InterPro" id="IPR050812">
    <property type="entry name" value="Preph/Arog_dehydrog"/>
</dbReference>
<organism evidence="3">
    <name type="scientific">uncultured Dysgonomonas sp</name>
    <dbReference type="NCBI Taxonomy" id="206096"/>
    <lineage>
        <taxon>Bacteria</taxon>
        <taxon>Pseudomonadati</taxon>
        <taxon>Bacteroidota</taxon>
        <taxon>Bacteroidia</taxon>
        <taxon>Bacteroidales</taxon>
        <taxon>Dysgonomonadaceae</taxon>
        <taxon>Dysgonomonas</taxon>
        <taxon>environmental samples</taxon>
    </lineage>
</organism>
<dbReference type="InterPro" id="IPR003099">
    <property type="entry name" value="Prephen_DH"/>
</dbReference>
<dbReference type="AlphaFoldDB" id="A0A212JZR6"/>
<dbReference type="GO" id="GO:0004665">
    <property type="term" value="F:prephenate dehydrogenase (NADP+) activity"/>
    <property type="evidence" value="ECO:0007669"/>
    <property type="project" value="InterPro"/>
</dbReference>
<keyword evidence="1" id="KW-0560">Oxidoreductase</keyword>
<evidence type="ECO:0000256" key="1">
    <source>
        <dbReference type="ARBA" id="ARBA00023002"/>
    </source>
</evidence>